<keyword evidence="3" id="KW-1185">Reference proteome</keyword>
<name>A0AAU9K8R8_9CILI</name>
<gene>
    <name evidence="2" type="ORF">BSTOLATCC_MIC61015</name>
</gene>
<evidence type="ECO:0000256" key="1">
    <source>
        <dbReference type="SAM" id="Coils"/>
    </source>
</evidence>
<dbReference type="PANTHER" id="PTHR32114">
    <property type="entry name" value="ABC TRANSPORTER ABCH.3"/>
    <property type="match status" value="1"/>
</dbReference>
<keyword evidence="1" id="KW-0175">Coiled coil</keyword>
<reference evidence="2" key="1">
    <citation type="submission" date="2021-09" db="EMBL/GenBank/DDBJ databases">
        <authorList>
            <consortium name="AG Swart"/>
            <person name="Singh M."/>
            <person name="Singh A."/>
            <person name="Seah K."/>
            <person name="Emmerich C."/>
        </authorList>
    </citation>
    <scope>NUCLEOTIDE SEQUENCE</scope>
    <source>
        <strain evidence="2">ATCC30299</strain>
    </source>
</reference>
<comment type="caution">
    <text evidence="2">The sequence shown here is derived from an EMBL/GenBank/DDBJ whole genome shotgun (WGS) entry which is preliminary data.</text>
</comment>
<organism evidence="2 3">
    <name type="scientific">Blepharisma stoltei</name>
    <dbReference type="NCBI Taxonomy" id="1481888"/>
    <lineage>
        <taxon>Eukaryota</taxon>
        <taxon>Sar</taxon>
        <taxon>Alveolata</taxon>
        <taxon>Ciliophora</taxon>
        <taxon>Postciliodesmatophora</taxon>
        <taxon>Heterotrichea</taxon>
        <taxon>Heterotrichida</taxon>
        <taxon>Blepharismidae</taxon>
        <taxon>Blepharisma</taxon>
    </lineage>
</organism>
<feature type="coiled-coil region" evidence="1">
    <location>
        <begin position="372"/>
        <end position="399"/>
    </location>
</feature>
<dbReference type="AlphaFoldDB" id="A0AAU9K8R8"/>
<dbReference type="PANTHER" id="PTHR32114:SF2">
    <property type="entry name" value="ABC TRANSPORTER ABCH.3"/>
    <property type="match status" value="1"/>
</dbReference>
<feature type="coiled-coil region" evidence="1">
    <location>
        <begin position="210"/>
        <end position="343"/>
    </location>
</feature>
<proteinExistence type="predicted"/>
<sequence>MQGLKDRIEDILTEKTEIEEQFSQIQSEKRQLISEKDELEKANEALMEEHEILRGEKQLKADEVKQLTDDIKQLAAIIQSMSELNKDLTGKVDKLNADLEQSVIASYEAKAKASNMEELEKHLNEAIETSKKIEEKNKDLRAKNKQLVKSNKEYTAICENIQGKIASFLTENTPEEVRIFLVKFSQDLGKIPQVIQEESSTPTENAGNFGEVVENENKELSKRVKETQNREASLYEEIDGLKKLLEKREKEYEEMANKLSTLFNASATNSDQVKEQLRQVQLKLGKKKNKCKLLQTKLLDIEPKYNRKLSTLTAQKEKAEKNNEELKEKIAKLKPQISGLQSESREQKRLARQYANTIQVLHDEFWKRDTALIKVKRSLIRAQKEIKSLKALVEKAETHAKSLVEHQTNKTLIELQSKDQQIALLKGMLKGNPIERRIQNDSLSKRGHSYRTSYDESSINTLNTSATSETRSFSSLTPSMLINKFLRISSLYKGKEETPTGTKPNLNKLVTNLRTKLKIFPSFSSSELNENVPELKGSIDTSKSQLTLDEVINAIVSTI</sequence>
<dbReference type="Proteomes" id="UP001162131">
    <property type="component" value="Unassembled WGS sequence"/>
</dbReference>
<evidence type="ECO:0000313" key="3">
    <source>
        <dbReference type="Proteomes" id="UP001162131"/>
    </source>
</evidence>
<feature type="coiled-coil region" evidence="1">
    <location>
        <begin position="1"/>
        <end position="153"/>
    </location>
</feature>
<evidence type="ECO:0000313" key="2">
    <source>
        <dbReference type="EMBL" id="CAG9334397.1"/>
    </source>
</evidence>
<protein>
    <submittedName>
        <fullName evidence="2">Uncharacterized protein</fullName>
    </submittedName>
</protein>
<dbReference type="EMBL" id="CAJZBQ010000058">
    <property type="protein sequence ID" value="CAG9334397.1"/>
    <property type="molecule type" value="Genomic_DNA"/>
</dbReference>
<accession>A0AAU9K8R8</accession>